<dbReference type="HOGENOM" id="CLU_1308936_0_0_5"/>
<accession>A0A0A8JY83</accession>
<gene>
    <name evidence="1" type="ORF">GL4_0079</name>
</gene>
<keyword evidence="1" id="KW-0418">Kinase</keyword>
<sequence length="210" mass="23357">MFQAPQSDEHSAPAGHFCLACAVPAAASASSAKPSHADMLRAAMVANLPHRADLPRRARAIPLPWARGALNARRTMTQSHQHRMPDLGDFKAIANRTFAQLPATFRDMTQDVVIRVEDFPASEVLESLHIDSPYGLLGLYHGIDLTRQSVLDVSPLPEMIFLYRRPILAYWQTHDEALEDIIAHVLIHEIGHHFGLSDDDMERIESEAAN</sequence>
<dbReference type="SUPFAM" id="SSF55486">
    <property type="entry name" value="Metalloproteases ('zincins'), catalytic domain"/>
    <property type="match status" value="1"/>
</dbReference>
<dbReference type="EC" id="2.7.2.8" evidence="1"/>
<dbReference type="EMBL" id="AP014648">
    <property type="protein sequence ID" value="BAQ15550.1"/>
    <property type="molecule type" value="Genomic_DNA"/>
</dbReference>
<dbReference type="InterPro" id="IPR010428">
    <property type="entry name" value="Zincin_1"/>
</dbReference>
<keyword evidence="1" id="KW-0808">Transferase</keyword>
<dbReference type="Gene3D" id="3.30.2010.20">
    <property type="match status" value="1"/>
</dbReference>
<proteinExistence type="predicted"/>
<evidence type="ECO:0000313" key="2">
    <source>
        <dbReference type="Proteomes" id="UP000031643"/>
    </source>
</evidence>
<dbReference type="Pfam" id="PF06262">
    <property type="entry name" value="Zincin_1"/>
    <property type="match status" value="1"/>
</dbReference>
<dbReference type="GO" id="GO:0003991">
    <property type="term" value="F:acetylglutamate kinase activity"/>
    <property type="evidence" value="ECO:0007669"/>
    <property type="project" value="UniProtKB-EC"/>
</dbReference>
<organism evidence="1 2">
    <name type="scientific">Methyloceanibacter caenitepidi</name>
    <dbReference type="NCBI Taxonomy" id="1384459"/>
    <lineage>
        <taxon>Bacteria</taxon>
        <taxon>Pseudomonadati</taxon>
        <taxon>Pseudomonadota</taxon>
        <taxon>Alphaproteobacteria</taxon>
        <taxon>Hyphomicrobiales</taxon>
        <taxon>Hyphomicrobiaceae</taxon>
        <taxon>Methyloceanibacter</taxon>
    </lineage>
</organism>
<keyword evidence="2" id="KW-1185">Reference proteome</keyword>
<dbReference type="AlphaFoldDB" id="A0A0A8JY83"/>
<dbReference type="InterPro" id="IPR038555">
    <property type="entry name" value="Zincin_1_sf"/>
</dbReference>
<reference evidence="1 2" key="1">
    <citation type="submission" date="2014-09" db="EMBL/GenBank/DDBJ databases">
        <title>Genome sequencing of Methyloceanibacter caenitepidi Gela4.</title>
        <authorList>
            <person name="Takeuchi M."/>
            <person name="Susumu S."/>
            <person name="Kamagata Y."/>
            <person name="Oshima K."/>
            <person name="Hattori M."/>
            <person name="Iwasaki W."/>
        </authorList>
    </citation>
    <scope>NUCLEOTIDE SEQUENCE [LARGE SCALE GENOMIC DNA]</scope>
    <source>
        <strain evidence="1 2">Gela4</strain>
    </source>
</reference>
<dbReference type="CDD" id="cd12952">
    <property type="entry name" value="MMP_ACEL2062"/>
    <property type="match status" value="1"/>
</dbReference>
<name>A0A0A8JY83_9HYPH</name>
<evidence type="ECO:0000313" key="1">
    <source>
        <dbReference type="EMBL" id="BAQ15550.1"/>
    </source>
</evidence>
<protein>
    <submittedName>
        <fullName evidence="1">Acetylglutamate kinase</fullName>
        <ecNumber evidence="1">2.7.2.8</ecNumber>
    </submittedName>
</protein>
<dbReference type="KEGG" id="mcg:GL4_0079"/>
<dbReference type="Proteomes" id="UP000031643">
    <property type="component" value="Chromosome"/>
</dbReference>
<dbReference type="STRING" id="1384459.GL4_0079"/>